<dbReference type="RefSeq" id="WP_203968195.1">
    <property type="nucleotide sequence ID" value="NZ_BOOX01000009.1"/>
</dbReference>
<dbReference type="PROSITE" id="PS51384">
    <property type="entry name" value="FAD_FR"/>
    <property type="match status" value="1"/>
</dbReference>
<dbReference type="EMBL" id="PGFE01000001">
    <property type="protein sequence ID" value="PJJ76967.1"/>
    <property type="molecule type" value="Genomic_DNA"/>
</dbReference>
<dbReference type="InterPro" id="IPR007037">
    <property type="entry name" value="SIP_rossman_dom"/>
</dbReference>
<dbReference type="SUPFAM" id="SSF63380">
    <property type="entry name" value="Riboflavin synthase domain-like"/>
    <property type="match status" value="1"/>
</dbReference>
<dbReference type="Pfam" id="PF08021">
    <property type="entry name" value="FAD_binding_9"/>
    <property type="match status" value="1"/>
</dbReference>
<feature type="region of interest" description="Disordered" evidence="1">
    <location>
        <begin position="1"/>
        <end position="21"/>
    </location>
</feature>
<feature type="compositionally biased region" description="Low complexity" evidence="1">
    <location>
        <begin position="1"/>
        <end position="13"/>
    </location>
</feature>
<evidence type="ECO:0000313" key="4">
    <source>
        <dbReference type="Proteomes" id="UP000231693"/>
    </source>
</evidence>
<dbReference type="InterPro" id="IPR017927">
    <property type="entry name" value="FAD-bd_FR_type"/>
</dbReference>
<evidence type="ECO:0000313" key="3">
    <source>
        <dbReference type="EMBL" id="PJJ76967.1"/>
    </source>
</evidence>
<dbReference type="Gene3D" id="3.40.50.80">
    <property type="entry name" value="Nucleotide-binding domain of ferredoxin-NADP reductase (FNR) module"/>
    <property type="match status" value="1"/>
</dbReference>
<dbReference type="GO" id="GO:0016491">
    <property type="term" value="F:oxidoreductase activity"/>
    <property type="evidence" value="ECO:0007669"/>
    <property type="project" value="InterPro"/>
</dbReference>
<sequence length="280" mass="29348">MAAVPGAAVAAGERAPRGSTTRTVTVRRTRRLTPHMVRLVLGGDGLDGFAPTCADAYVKLLFGTSGAEARPVMRTYTVRDWDAEARELTIDFVVHGDEGLAGPWADAARPGDTIDLRGPGGTYDPSSDAPWHLLVGDDSALPALAVAASRVPAGARVLAVVEVGDASDEQALASSGELEVVWAHRTAASSPTPGVALVEAVARLGLGALAAERGVPQVFLHGEAGAVRTIRRALRTDGLLGADASVSGYWRLGRDDEGWRAEKRDWQASLEQDDATLTRV</sequence>
<evidence type="ECO:0000256" key="1">
    <source>
        <dbReference type="SAM" id="MobiDB-lite"/>
    </source>
</evidence>
<dbReference type="Pfam" id="PF04954">
    <property type="entry name" value="SIP"/>
    <property type="match status" value="1"/>
</dbReference>
<dbReference type="CDD" id="cd06193">
    <property type="entry name" value="siderophore_interacting"/>
    <property type="match status" value="1"/>
</dbReference>
<dbReference type="Proteomes" id="UP000231693">
    <property type="component" value="Unassembled WGS sequence"/>
</dbReference>
<dbReference type="PANTHER" id="PTHR30157">
    <property type="entry name" value="FERRIC REDUCTASE, NADPH-DEPENDENT"/>
    <property type="match status" value="1"/>
</dbReference>
<proteinExistence type="predicted"/>
<dbReference type="InterPro" id="IPR013113">
    <property type="entry name" value="SIP_FAD-bd"/>
</dbReference>
<evidence type="ECO:0000259" key="2">
    <source>
        <dbReference type="PROSITE" id="PS51384"/>
    </source>
</evidence>
<dbReference type="InterPro" id="IPR039261">
    <property type="entry name" value="FNR_nucleotide-bd"/>
</dbReference>
<dbReference type="InterPro" id="IPR017938">
    <property type="entry name" value="Riboflavin_synthase-like_b-brl"/>
</dbReference>
<dbReference type="Gene3D" id="2.40.30.10">
    <property type="entry name" value="Translation factors"/>
    <property type="match status" value="1"/>
</dbReference>
<dbReference type="InterPro" id="IPR039374">
    <property type="entry name" value="SIP_fam"/>
</dbReference>
<dbReference type="AlphaFoldDB" id="A0A2M9CYI1"/>
<dbReference type="PANTHER" id="PTHR30157:SF0">
    <property type="entry name" value="NADPH-DEPENDENT FERRIC-CHELATE REDUCTASE"/>
    <property type="match status" value="1"/>
</dbReference>
<gene>
    <name evidence="3" type="ORF">CLV28_0179</name>
</gene>
<feature type="domain" description="FAD-binding FR-type" evidence="2">
    <location>
        <begin position="19"/>
        <end position="126"/>
    </location>
</feature>
<comment type="caution">
    <text evidence="3">The sequence shown here is derived from an EMBL/GenBank/DDBJ whole genome shotgun (WGS) entry which is preliminary data.</text>
</comment>
<protein>
    <submittedName>
        <fullName evidence="3">NADPH-dependent ferric siderophore reductase</fullName>
    </submittedName>
</protein>
<organism evidence="3 4">
    <name type="scientific">Sediminihabitans luteus</name>
    <dbReference type="NCBI Taxonomy" id="1138585"/>
    <lineage>
        <taxon>Bacteria</taxon>
        <taxon>Bacillati</taxon>
        <taxon>Actinomycetota</taxon>
        <taxon>Actinomycetes</taxon>
        <taxon>Micrococcales</taxon>
        <taxon>Cellulomonadaceae</taxon>
        <taxon>Sediminihabitans</taxon>
    </lineage>
</organism>
<accession>A0A2M9CYI1</accession>
<name>A0A2M9CYI1_9CELL</name>
<keyword evidence="4" id="KW-1185">Reference proteome</keyword>
<reference evidence="3 4" key="1">
    <citation type="submission" date="2017-11" db="EMBL/GenBank/DDBJ databases">
        <title>Genomic Encyclopedia of Archaeal and Bacterial Type Strains, Phase II (KMG-II): From Individual Species to Whole Genera.</title>
        <authorList>
            <person name="Goeker M."/>
        </authorList>
    </citation>
    <scope>NUCLEOTIDE SEQUENCE [LARGE SCALE GENOMIC DNA]</scope>
    <source>
        <strain evidence="3 4">DSM 25478</strain>
    </source>
</reference>